<feature type="domain" description="Gp5/Type VI secretion system Vgr protein OB-fold" evidence="1">
    <location>
        <begin position="378"/>
        <end position="453"/>
    </location>
</feature>
<name>A0A5C8KBB0_9BACT</name>
<evidence type="ECO:0000259" key="1">
    <source>
        <dbReference type="Pfam" id="PF04717"/>
    </source>
</evidence>
<dbReference type="EMBL" id="VRTY01000013">
    <property type="protein sequence ID" value="TXK50296.1"/>
    <property type="molecule type" value="Genomic_DNA"/>
</dbReference>
<dbReference type="NCBIfam" id="TIGR01646">
    <property type="entry name" value="vgr_GE"/>
    <property type="match status" value="1"/>
</dbReference>
<protein>
    <submittedName>
        <fullName evidence="2">Type VI secretion system tip protein VgrG</fullName>
    </submittedName>
</protein>
<dbReference type="SUPFAM" id="SSF69279">
    <property type="entry name" value="Phage tail proteins"/>
    <property type="match status" value="1"/>
</dbReference>
<dbReference type="InterPro" id="IPR006531">
    <property type="entry name" value="Gp5/Vgr_OB"/>
</dbReference>
<dbReference type="Proteomes" id="UP000321926">
    <property type="component" value="Unassembled WGS sequence"/>
</dbReference>
<sequence length="582" mass="63824">MSNERVIPSEQPKSVCTFSILSEGETVPATFHVLSIVVDKEVNRIPSATLIFLDGDAAAETFELSNTPLFEPGKKIEIKAGWVSDEETIFKGVVIKQSIKIKNSTSVLLVECRDEVYKMSLSPKSNYYKEVKDSDIFEELLGQYAASHDVEATQVQHKEVVQYNSTDWDFMLCRADVNGKLVVTDDGNVSIKKPDVTASPILTAQYGSTILDLDAEIDARLQVPGVKAVAWNFTDQELYTGIEAAEPPVPAAGNLSADQLKVAASKEPLLLVHSGKITEPELQQWANARLQKNRLAKIRGRVRVEGFAQIRPGNMLQLNGVGERFEGAVFVTGIRHQIEQGNWTTNIQFGTNPEWFTQSYQVQQPSAGAMLPAIQGLQIGVVTQLENDPDGEDRIMVRIPIIHASDEGIWCRVASLDAGNERGFFFRPELNDEVVVGFLNEDPRHAVVLGMLHSSKMPAPIQAKDTNHEKGYVSREKMKMLFDDEKLIIQLETPAGNTIVISEEDQGINITDQNGNKIVMNTDGITIESIKDLTIKAASELKVEGLNTNLKASAQLKAEGGAGAEYSSGGMTALKGSMVNIN</sequence>
<accession>A0A5C8KBB0</accession>
<dbReference type="Gene3D" id="2.40.50.230">
    <property type="entry name" value="Gp5 N-terminal domain"/>
    <property type="match status" value="1"/>
</dbReference>
<organism evidence="2 3">
    <name type="scientific">Pontibacter qinzhouensis</name>
    <dbReference type="NCBI Taxonomy" id="2603253"/>
    <lineage>
        <taxon>Bacteria</taxon>
        <taxon>Pseudomonadati</taxon>
        <taxon>Bacteroidota</taxon>
        <taxon>Cytophagia</taxon>
        <taxon>Cytophagales</taxon>
        <taxon>Hymenobacteraceae</taxon>
        <taxon>Pontibacter</taxon>
    </lineage>
</organism>
<dbReference type="Pfam" id="PF04717">
    <property type="entry name" value="Phage_base_V"/>
    <property type="match status" value="1"/>
</dbReference>
<dbReference type="InterPro" id="IPR037026">
    <property type="entry name" value="Vgr_OB-fold_dom_sf"/>
</dbReference>
<dbReference type="InterPro" id="IPR006533">
    <property type="entry name" value="T6SS_Vgr_RhsGE"/>
</dbReference>
<comment type="caution">
    <text evidence="2">The sequence shown here is derived from an EMBL/GenBank/DDBJ whole genome shotgun (WGS) entry which is preliminary data.</text>
</comment>
<proteinExistence type="predicted"/>
<gene>
    <name evidence="2" type="primary">vgrG</name>
    <name evidence="2" type="ORF">FVR03_05240</name>
</gene>
<evidence type="ECO:0000313" key="3">
    <source>
        <dbReference type="Proteomes" id="UP000321926"/>
    </source>
</evidence>
<keyword evidence="3" id="KW-1185">Reference proteome</keyword>
<dbReference type="AlphaFoldDB" id="A0A5C8KBB0"/>
<dbReference type="SUPFAM" id="SSF69255">
    <property type="entry name" value="gp5 N-terminal domain-like"/>
    <property type="match status" value="1"/>
</dbReference>
<evidence type="ECO:0000313" key="2">
    <source>
        <dbReference type="EMBL" id="TXK50296.1"/>
    </source>
</evidence>
<dbReference type="OrthoDB" id="1907165at2"/>
<reference evidence="2 3" key="1">
    <citation type="submission" date="2019-08" db="EMBL/GenBank/DDBJ databases">
        <authorList>
            <person name="Shi S."/>
        </authorList>
    </citation>
    <scope>NUCLEOTIDE SEQUENCE [LARGE SCALE GENOMIC DNA]</scope>
    <source>
        <strain evidence="2 3">GY10130</strain>
    </source>
</reference>
<dbReference type="RefSeq" id="WP_147920709.1">
    <property type="nucleotide sequence ID" value="NZ_VRTY01000013.1"/>
</dbReference>